<keyword evidence="4" id="KW-1185">Reference proteome</keyword>
<gene>
    <name evidence="3" type="ORF">PR048_028583</name>
</gene>
<dbReference type="InterPro" id="IPR052638">
    <property type="entry name" value="PiggyBac_TE-derived"/>
</dbReference>
<keyword evidence="2" id="KW-0812">Transmembrane</keyword>
<dbReference type="Proteomes" id="UP001159363">
    <property type="component" value="Chromosome 12"/>
</dbReference>
<evidence type="ECO:0000256" key="2">
    <source>
        <dbReference type="SAM" id="Phobius"/>
    </source>
</evidence>
<feature type="transmembrane region" description="Helical" evidence="2">
    <location>
        <begin position="361"/>
        <end position="381"/>
    </location>
</feature>
<dbReference type="PANTHER" id="PTHR47055">
    <property type="entry name" value="DDE_TNP_1_7 DOMAIN-CONTAINING PROTEIN"/>
    <property type="match status" value="1"/>
</dbReference>
<organism evidence="3 4">
    <name type="scientific">Dryococelus australis</name>
    <dbReference type="NCBI Taxonomy" id="614101"/>
    <lineage>
        <taxon>Eukaryota</taxon>
        <taxon>Metazoa</taxon>
        <taxon>Ecdysozoa</taxon>
        <taxon>Arthropoda</taxon>
        <taxon>Hexapoda</taxon>
        <taxon>Insecta</taxon>
        <taxon>Pterygota</taxon>
        <taxon>Neoptera</taxon>
        <taxon>Polyneoptera</taxon>
        <taxon>Phasmatodea</taxon>
        <taxon>Verophasmatodea</taxon>
        <taxon>Anareolatae</taxon>
        <taxon>Phasmatidae</taxon>
        <taxon>Eurycanthinae</taxon>
        <taxon>Dryococelus</taxon>
    </lineage>
</organism>
<feature type="transmembrane region" description="Helical" evidence="2">
    <location>
        <begin position="135"/>
        <end position="156"/>
    </location>
</feature>
<feature type="transmembrane region" description="Helical" evidence="2">
    <location>
        <begin position="317"/>
        <end position="340"/>
    </location>
</feature>
<comment type="caution">
    <text evidence="3">The sequence shown here is derived from an EMBL/GenBank/DDBJ whole genome shotgun (WGS) entry which is preliminary data.</text>
</comment>
<dbReference type="EMBL" id="JARBHB010000013">
    <property type="protein sequence ID" value="KAJ8869591.1"/>
    <property type="molecule type" value="Genomic_DNA"/>
</dbReference>
<feature type="compositionally biased region" description="Basic and acidic residues" evidence="1">
    <location>
        <begin position="743"/>
        <end position="753"/>
    </location>
</feature>
<accession>A0ABQ9GDI5</accession>
<keyword evidence="2" id="KW-0472">Membrane</keyword>
<name>A0ABQ9GDI5_9NEOP</name>
<keyword evidence="2" id="KW-1133">Transmembrane helix</keyword>
<evidence type="ECO:0000313" key="3">
    <source>
        <dbReference type="EMBL" id="KAJ8869591.1"/>
    </source>
</evidence>
<dbReference type="PANTHER" id="PTHR47055:SF3">
    <property type="entry name" value="PHORBOL-ESTER_DAG-TYPE DOMAIN-CONTAINING PROTEIN"/>
    <property type="match status" value="1"/>
</dbReference>
<feature type="region of interest" description="Disordered" evidence="1">
    <location>
        <begin position="728"/>
        <end position="754"/>
    </location>
</feature>
<feature type="region of interest" description="Disordered" evidence="1">
    <location>
        <begin position="684"/>
        <end position="712"/>
    </location>
</feature>
<feature type="transmembrane region" description="Helical" evidence="2">
    <location>
        <begin position="291"/>
        <end position="311"/>
    </location>
</feature>
<sequence length="1127" mass="126313">MFLTEFDFRVQHLPWQDKQPTRCAVPLPKLKLRYRLRNSLVWVKMGHLQASWKVWVPPTLRTNLYGHYHSHPHAKRPGTREMLWSIRERYLRDGMYKDMQYVAYTPIPRRPARAWTHLAVDVMVPYHRSTHCNQYLLVVTGLFSRWLAIVGVSAQILKAFPFYSSLAYLAVVYHAPCAIGIIGPSQIPIVEPLFRDREELCIAPAGKFHTGSLLHFSNSSSGGYFGSCSLSPRATPLFYGMPPPYCLLAFYWAPRGGISRHWSLLFQSPPSERGREVVGVRSAGWPVTGSLLGLIGVAVPAGCFLCSWVSLAAWWSLLVASFGAGGRAPHIAAYIFVLNFTRHHHKRGMQPLPYSAATWPCMLAVTPACLAAMRLAGLLGWDGFQHRLLGRRTYRLAYYSFARNACLRWQAYNSGAPVSERATQVVAAKMKTFWKNMRQHQKQAHLQETHLVLQSLRTVSLCILKMRVRQYTVLIRLGARSALSLLEGVKAIHLGKVACWDMACSDDTGYTATDIRCPIVTNLQGSELTYSVLVALHAPVGLSAHIGRTFSNSFVEKYAFQNTNNSVQVSDRLSEVHSEQSKRALVVGWLMPPITAKHGIGHMAGKAVQSTMPLICRVTWLALQVAHLPHQCYRCSPEGKYFVYKMSSKPTHVPRKQQELLSHAEALDYFENFDDDELITGLRSADVTHLPPDDAASDDDSGNKNCNNSDILPPKQLSAMAVILTANDNETEESPMQSDADVPVDKSDEEPPARRRRVISRMAQCNFRNLYGLDTRLRLWHEALDIALLKTYQGKNPNGTRPGDQGLGDSPSTSTIFLPTLIFICSLSEKGMKGTGTARINRMGKCPIADKKVIQKCERGSYKMYTEENKGISAVAWRDNNVVYTLSNEHGVQTSSKQGTDTRSAEFSVTMCYESMDRQYCVQAQCDIETEPPSRYEHLPVITSLPLATIAAHVHIAEETKLQNVCPNVTSTVVLSASRTVQPHTLKRQHEVSDTYSDEDDRVFGLSTPSDYGSHCFNYKPRVFIYSDALSLETSHLLVTIVAAAHRFAGSLHLLLKDAQGFRLQTDLLEAHHGFYRPAGSIQKVPHSPSHAEEVTSDISMHPRNEWEGTKIKKTCYLPLCTYFSSY</sequence>
<evidence type="ECO:0000256" key="1">
    <source>
        <dbReference type="SAM" id="MobiDB-lite"/>
    </source>
</evidence>
<feature type="transmembrane region" description="Helical" evidence="2">
    <location>
        <begin position="162"/>
        <end position="182"/>
    </location>
</feature>
<evidence type="ECO:0000313" key="4">
    <source>
        <dbReference type="Proteomes" id="UP001159363"/>
    </source>
</evidence>
<protein>
    <submittedName>
        <fullName evidence="3">Uncharacterized protein</fullName>
    </submittedName>
</protein>
<reference evidence="3 4" key="1">
    <citation type="submission" date="2023-02" db="EMBL/GenBank/DDBJ databases">
        <title>LHISI_Scaffold_Assembly.</title>
        <authorList>
            <person name="Stuart O.P."/>
            <person name="Cleave R."/>
            <person name="Magrath M.J.L."/>
            <person name="Mikheyev A.S."/>
        </authorList>
    </citation>
    <scope>NUCLEOTIDE SEQUENCE [LARGE SCALE GENOMIC DNA]</scope>
    <source>
        <strain evidence="3">Daus_M_001</strain>
        <tissue evidence="3">Leg muscle</tissue>
    </source>
</reference>
<proteinExistence type="predicted"/>